<comment type="subcellular location">
    <subcellularLocation>
        <location evidence="1">Cell membrane</location>
        <topology evidence="1">Multi-pass membrane protein</topology>
    </subcellularLocation>
</comment>
<dbReference type="Pfam" id="PF05425">
    <property type="entry name" value="CopD"/>
    <property type="match status" value="1"/>
</dbReference>
<feature type="domain" description="CopC" evidence="11">
    <location>
        <begin position="33"/>
        <end position="128"/>
    </location>
</feature>
<evidence type="ECO:0000259" key="11">
    <source>
        <dbReference type="Pfam" id="PF04234"/>
    </source>
</evidence>
<accession>A0ABP7K5D5</accession>
<keyword evidence="14" id="KW-1185">Reference proteome</keyword>
<dbReference type="PANTHER" id="PTHR34820">
    <property type="entry name" value="INNER MEMBRANE PROTEIN YEBZ"/>
    <property type="match status" value="1"/>
</dbReference>
<keyword evidence="4" id="KW-0479">Metal-binding</keyword>
<feature type="transmembrane region" description="Helical" evidence="10">
    <location>
        <begin position="354"/>
        <end position="371"/>
    </location>
</feature>
<keyword evidence="2" id="KW-1003">Cell membrane</keyword>
<gene>
    <name evidence="13" type="ORF">GCM10022207_33030</name>
</gene>
<keyword evidence="7" id="KW-0186">Copper</keyword>
<evidence type="ECO:0000256" key="4">
    <source>
        <dbReference type="ARBA" id="ARBA00022723"/>
    </source>
</evidence>
<dbReference type="InterPro" id="IPR014755">
    <property type="entry name" value="Cu-Rt/internalin_Ig-like"/>
</dbReference>
<evidence type="ECO:0000313" key="13">
    <source>
        <dbReference type="EMBL" id="GAA3866040.1"/>
    </source>
</evidence>
<keyword evidence="8 10" id="KW-0472">Membrane</keyword>
<organism evidence="13 14">
    <name type="scientific">Streptomyces lannensis</name>
    <dbReference type="NCBI Taxonomy" id="766498"/>
    <lineage>
        <taxon>Bacteria</taxon>
        <taxon>Bacillati</taxon>
        <taxon>Actinomycetota</taxon>
        <taxon>Actinomycetes</taxon>
        <taxon>Kitasatosporales</taxon>
        <taxon>Streptomycetaceae</taxon>
        <taxon>Streptomyces</taxon>
    </lineage>
</organism>
<dbReference type="EMBL" id="BAAAZA010000008">
    <property type="protein sequence ID" value="GAA3866040.1"/>
    <property type="molecule type" value="Genomic_DNA"/>
</dbReference>
<evidence type="ECO:0000256" key="1">
    <source>
        <dbReference type="ARBA" id="ARBA00004651"/>
    </source>
</evidence>
<comment type="caution">
    <text evidence="13">The sequence shown here is derived from an EMBL/GenBank/DDBJ whole genome shotgun (WGS) entry which is preliminary data.</text>
</comment>
<evidence type="ECO:0000256" key="9">
    <source>
        <dbReference type="SAM" id="MobiDB-lite"/>
    </source>
</evidence>
<evidence type="ECO:0000259" key="12">
    <source>
        <dbReference type="Pfam" id="PF05425"/>
    </source>
</evidence>
<evidence type="ECO:0000256" key="5">
    <source>
        <dbReference type="ARBA" id="ARBA00022729"/>
    </source>
</evidence>
<evidence type="ECO:0000313" key="14">
    <source>
        <dbReference type="Proteomes" id="UP001501563"/>
    </source>
</evidence>
<evidence type="ECO:0000256" key="6">
    <source>
        <dbReference type="ARBA" id="ARBA00022989"/>
    </source>
</evidence>
<dbReference type="Proteomes" id="UP001501563">
    <property type="component" value="Unassembled WGS sequence"/>
</dbReference>
<keyword evidence="3 10" id="KW-0812">Transmembrane</keyword>
<evidence type="ECO:0000256" key="2">
    <source>
        <dbReference type="ARBA" id="ARBA00022475"/>
    </source>
</evidence>
<evidence type="ECO:0000256" key="10">
    <source>
        <dbReference type="SAM" id="Phobius"/>
    </source>
</evidence>
<feature type="transmembrane region" description="Helical" evidence="10">
    <location>
        <begin position="322"/>
        <end position="342"/>
    </location>
</feature>
<protein>
    <submittedName>
        <fullName evidence="13">Copper resistance protein CopC</fullName>
    </submittedName>
</protein>
<reference evidence="14" key="1">
    <citation type="journal article" date="2019" name="Int. J. Syst. Evol. Microbiol.">
        <title>The Global Catalogue of Microorganisms (GCM) 10K type strain sequencing project: providing services to taxonomists for standard genome sequencing and annotation.</title>
        <authorList>
            <consortium name="The Broad Institute Genomics Platform"/>
            <consortium name="The Broad Institute Genome Sequencing Center for Infectious Disease"/>
            <person name="Wu L."/>
            <person name="Ma J."/>
        </authorList>
    </citation>
    <scope>NUCLEOTIDE SEQUENCE [LARGE SCALE GENOMIC DNA]</scope>
    <source>
        <strain evidence="14">JCM 16578</strain>
    </source>
</reference>
<evidence type="ECO:0000256" key="3">
    <source>
        <dbReference type="ARBA" id="ARBA00022692"/>
    </source>
</evidence>
<feature type="transmembrane region" description="Helical" evidence="10">
    <location>
        <begin position="488"/>
        <end position="508"/>
    </location>
</feature>
<dbReference type="Pfam" id="PF04234">
    <property type="entry name" value="CopC"/>
    <property type="match status" value="1"/>
</dbReference>
<keyword evidence="6 10" id="KW-1133">Transmembrane helix</keyword>
<feature type="transmembrane region" description="Helical" evidence="10">
    <location>
        <begin position="157"/>
        <end position="176"/>
    </location>
</feature>
<feature type="domain" description="Copper resistance protein D" evidence="12">
    <location>
        <begin position="349"/>
        <end position="425"/>
    </location>
</feature>
<name>A0ABP7K5D5_9ACTN</name>
<feature type="compositionally biased region" description="Basic and acidic residues" evidence="9">
    <location>
        <begin position="446"/>
        <end position="457"/>
    </location>
</feature>
<feature type="transmembrane region" description="Helical" evidence="10">
    <location>
        <begin position="183"/>
        <end position="202"/>
    </location>
</feature>
<evidence type="ECO:0000256" key="8">
    <source>
        <dbReference type="ARBA" id="ARBA00023136"/>
    </source>
</evidence>
<feature type="transmembrane region" description="Helical" evidence="10">
    <location>
        <begin position="230"/>
        <end position="248"/>
    </location>
</feature>
<dbReference type="InterPro" id="IPR008457">
    <property type="entry name" value="Cu-R_CopD_dom"/>
</dbReference>
<dbReference type="SUPFAM" id="SSF81296">
    <property type="entry name" value="E set domains"/>
    <property type="match status" value="1"/>
</dbReference>
<evidence type="ECO:0000256" key="7">
    <source>
        <dbReference type="ARBA" id="ARBA00023008"/>
    </source>
</evidence>
<proteinExistence type="predicted"/>
<sequence>MAVAGGRRPWHLVFVLLVVPLLLLAGGGSASAHAVLKDVDPVDGSVLKTSPEAVTLTFSESVGLLDDSIRVFDPGNRRVHTGEQEHADGRADTARVTLPRLPQGSYIVAWRVVSADSHPVSGALTFSVGKPSATTAVLPSDEAQDAATTTLYDITRYVAYGGLALLLGVLVFAMATGAGVARGLLVGGWWTLLAATVALLLLRGPYERGSGPTTVFELPVLRETATSRPGIALLVRLVLLGVAAALAGRAGLPRAHGRGPDSDGERAAGAVATVDGPAVGARLRFAVVTLLSLALALTWAVAEHASAGIQVPLAMTSAVLHLLAMAVWLGGLAALLTALYRTPDELPAAAVARFSRLALASVAVLVATGVYQSWRGLGSLDALTSTQYGRLLAAKLVAVVLLLSAAAYSRRWTARLAMPAAVAAPLRVPEVVGAAGRAETAARAGLVEETRTVEGPDGRTVNAGADPGPGGPSGEDPSPYRSALRRSVLAEITVGVVVLVITTLLTGAQPGRAVSEEQAARTASEQTLGSTTLIPFDVGTPGGRGKVQVELTPSRVGENQVQMVIYGPDGGIATVPELRLSFTLDGRKIGPLDAKVENRGGYWAADALNLPLPGTWTMKVTVRTSDIDQVTVSKTVRIG</sequence>
<dbReference type="InterPro" id="IPR014756">
    <property type="entry name" value="Ig_E-set"/>
</dbReference>
<dbReference type="InterPro" id="IPR007348">
    <property type="entry name" value="CopC_dom"/>
</dbReference>
<feature type="transmembrane region" description="Helical" evidence="10">
    <location>
        <begin position="391"/>
        <end position="408"/>
    </location>
</feature>
<feature type="transmembrane region" description="Helical" evidence="10">
    <location>
        <begin position="283"/>
        <end position="302"/>
    </location>
</feature>
<keyword evidence="5" id="KW-0732">Signal</keyword>
<dbReference type="PANTHER" id="PTHR34820:SF4">
    <property type="entry name" value="INNER MEMBRANE PROTEIN YEBZ"/>
    <property type="match status" value="1"/>
</dbReference>
<dbReference type="Gene3D" id="2.60.40.1220">
    <property type="match status" value="1"/>
</dbReference>
<dbReference type="InterPro" id="IPR032694">
    <property type="entry name" value="CopC/D"/>
</dbReference>
<feature type="region of interest" description="Disordered" evidence="9">
    <location>
        <begin position="445"/>
        <end position="480"/>
    </location>
</feature>